<feature type="compositionally biased region" description="Basic and acidic residues" evidence="1">
    <location>
        <begin position="94"/>
        <end position="107"/>
    </location>
</feature>
<feature type="region of interest" description="Disordered" evidence="1">
    <location>
        <begin position="94"/>
        <end position="124"/>
    </location>
</feature>
<dbReference type="EMBL" id="CADEAL010000056">
    <property type="protein sequence ID" value="CAB1413488.1"/>
    <property type="molecule type" value="Genomic_DNA"/>
</dbReference>
<proteinExistence type="predicted"/>
<gene>
    <name evidence="2" type="ORF">PLEPLA_LOCUS1188</name>
</gene>
<comment type="caution">
    <text evidence="2">The sequence shown here is derived from an EMBL/GenBank/DDBJ whole genome shotgun (WGS) entry which is preliminary data.</text>
</comment>
<evidence type="ECO:0000313" key="2">
    <source>
        <dbReference type="EMBL" id="CAB1413488.1"/>
    </source>
</evidence>
<name>A0A9N7TKS2_PLEPL</name>
<sequence>ISKTSLIRLTQYPMYYVYLLDLMPVSITRYHNHLTGPQSPTQQPGESALFKLLKAEMVTRRRRPLSGGGGRLNRHDSSITSMEGVMSELKREIGKLKDRNDDLENRSRRQNLRNHRDPEAQKTANHGIHGLIFSRGVGEEIPSPLVLTALTRTWLRNPNPAIAPTP</sequence>
<accession>A0A9N7TKS2</accession>
<dbReference type="Proteomes" id="UP001153269">
    <property type="component" value="Unassembled WGS sequence"/>
</dbReference>
<feature type="non-terminal residue" evidence="2">
    <location>
        <position position="166"/>
    </location>
</feature>
<evidence type="ECO:0000256" key="1">
    <source>
        <dbReference type="SAM" id="MobiDB-lite"/>
    </source>
</evidence>
<organism evidence="2 3">
    <name type="scientific">Pleuronectes platessa</name>
    <name type="common">European plaice</name>
    <dbReference type="NCBI Taxonomy" id="8262"/>
    <lineage>
        <taxon>Eukaryota</taxon>
        <taxon>Metazoa</taxon>
        <taxon>Chordata</taxon>
        <taxon>Craniata</taxon>
        <taxon>Vertebrata</taxon>
        <taxon>Euteleostomi</taxon>
        <taxon>Actinopterygii</taxon>
        <taxon>Neopterygii</taxon>
        <taxon>Teleostei</taxon>
        <taxon>Neoteleostei</taxon>
        <taxon>Acanthomorphata</taxon>
        <taxon>Carangaria</taxon>
        <taxon>Pleuronectiformes</taxon>
        <taxon>Pleuronectoidei</taxon>
        <taxon>Pleuronectidae</taxon>
        <taxon>Pleuronectes</taxon>
    </lineage>
</organism>
<protein>
    <submittedName>
        <fullName evidence="2">Uncharacterized protein</fullName>
    </submittedName>
</protein>
<keyword evidence="3" id="KW-1185">Reference proteome</keyword>
<reference evidence="2" key="1">
    <citation type="submission" date="2020-03" db="EMBL/GenBank/DDBJ databases">
        <authorList>
            <person name="Weist P."/>
        </authorList>
    </citation>
    <scope>NUCLEOTIDE SEQUENCE</scope>
</reference>
<evidence type="ECO:0000313" key="3">
    <source>
        <dbReference type="Proteomes" id="UP001153269"/>
    </source>
</evidence>
<dbReference type="AlphaFoldDB" id="A0A9N7TKS2"/>